<dbReference type="SMART" id="SM01005">
    <property type="entry name" value="Ala_racemase_C"/>
    <property type="match status" value="1"/>
</dbReference>
<evidence type="ECO:0000256" key="5">
    <source>
        <dbReference type="HAMAP-Rule" id="MF_01201"/>
    </source>
</evidence>
<dbReference type="EC" id="5.1.1.1" evidence="5"/>
<dbReference type="AlphaFoldDB" id="I0EP86"/>
<dbReference type="Pfam" id="PF01168">
    <property type="entry name" value="Ala_racemase_N"/>
    <property type="match status" value="1"/>
</dbReference>
<dbReference type="RefSeq" id="WP_014661622.1">
    <property type="nucleotide sequence ID" value="NC_017737.1"/>
</dbReference>
<comment type="pathway">
    <text evidence="5">Amino-acid biosynthesis; D-alanine biosynthesis; D-alanine from L-alanine: step 1/1.</text>
</comment>
<evidence type="ECO:0000313" key="10">
    <source>
        <dbReference type="Proteomes" id="UP000005010"/>
    </source>
</evidence>
<feature type="active site" description="Proton acceptor; specific for L-alanine" evidence="5">
    <location>
        <position position="274"/>
    </location>
</feature>
<comment type="catalytic activity">
    <reaction evidence="1 5">
        <text>L-alanine = D-alanine</text>
        <dbReference type="Rhea" id="RHEA:20249"/>
        <dbReference type="ChEBI" id="CHEBI:57416"/>
        <dbReference type="ChEBI" id="CHEBI:57972"/>
        <dbReference type="EC" id="5.1.1.1"/>
    </reaction>
</comment>
<dbReference type="Gene3D" id="3.20.20.10">
    <property type="entry name" value="Alanine racemase"/>
    <property type="match status" value="1"/>
</dbReference>
<dbReference type="UniPathway" id="UPA00042">
    <property type="reaction ID" value="UER00497"/>
</dbReference>
<dbReference type="PANTHER" id="PTHR30511:SF0">
    <property type="entry name" value="ALANINE RACEMASE, CATABOLIC-RELATED"/>
    <property type="match status" value="1"/>
</dbReference>
<dbReference type="GO" id="GO:0030170">
    <property type="term" value="F:pyridoxal phosphate binding"/>
    <property type="evidence" value="ECO:0007669"/>
    <property type="project" value="UniProtKB-UniRule"/>
</dbReference>
<reference evidence="10" key="1">
    <citation type="submission" date="2012-04" db="EMBL/GenBank/DDBJ databases">
        <title>Complete genome sequence of Helicobacter cetorum strain MIT 00-7128.</title>
        <authorList>
            <person name="Kersulyte D."/>
            <person name="Berg D.E."/>
        </authorList>
    </citation>
    <scope>NUCLEOTIDE SEQUENCE [LARGE SCALE GENOMIC DNA]</scope>
    <source>
        <strain evidence="10">MIT 00-7128</strain>
    </source>
</reference>
<dbReference type="InterPro" id="IPR020622">
    <property type="entry name" value="Ala_racemase_pyridoxalP-BS"/>
</dbReference>
<feature type="binding site" evidence="5 7">
    <location>
        <position position="135"/>
    </location>
    <ligand>
        <name>substrate</name>
    </ligand>
</feature>
<dbReference type="InterPro" id="IPR029066">
    <property type="entry name" value="PLP-binding_barrel"/>
</dbReference>
<dbReference type="SUPFAM" id="SSF50621">
    <property type="entry name" value="Alanine racemase C-terminal domain-like"/>
    <property type="match status" value="1"/>
</dbReference>
<dbReference type="InterPro" id="IPR011079">
    <property type="entry name" value="Ala_racemase_C"/>
</dbReference>
<evidence type="ECO:0000256" key="4">
    <source>
        <dbReference type="ARBA" id="ARBA00023235"/>
    </source>
</evidence>
<dbReference type="InterPro" id="IPR009006">
    <property type="entry name" value="Ala_racemase/Decarboxylase_C"/>
</dbReference>
<comment type="function">
    <text evidence="5">Catalyzes the interconversion of L-alanine and D-alanine. May also act on other amino acids.</text>
</comment>
<dbReference type="Proteomes" id="UP000005010">
    <property type="component" value="Chromosome"/>
</dbReference>
<protein>
    <recommendedName>
        <fullName evidence="5">Alanine racemase</fullName>
        <ecNumber evidence="5">5.1.1.1</ecNumber>
    </recommendedName>
</protein>
<name>I0EP86_HELC0</name>
<dbReference type="Pfam" id="PF00842">
    <property type="entry name" value="Ala_racemase_C"/>
    <property type="match status" value="1"/>
</dbReference>
<gene>
    <name evidence="9" type="ordered locus">HCW_07485</name>
</gene>
<evidence type="ECO:0000256" key="2">
    <source>
        <dbReference type="ARBA" id="ARBA00001933"/>
    </source>
</evidence>
<evidence type="ECO:0000313" key="9">
    <source>
        <dbReference type="EMBL" id="AFI04755.1"/>
    </source>
</evidence>
<evidence type="ECO:0000256" key="1">
    <source>
        <dbReference type="ARBA" id="ARBA00000316"/>
    </source>
</evidence>
<keyword evidence="3 5" id="KW-0663">Pyridoxal phosphate</keyword>
<evidence type="ECO:0000256" key="7">
    <source>
        <dbReference type="PIRSR" id="PIRSR600821-52"/>
    </source>
</evidence>
<dbReference type="InterPro" id="IPR000821">
    <property type="entry name" value="Ala_racemase"/>
</dbReference>
<feature type="modified residue" description="N6-(pyridoxal phosphate)lysine" evidence="5 6">
    <location>
        <position position="37"/>
    </location>
</feature>
<dbReference type="GO" id="GO:0008784">
    <property type="term" value="F:alanine racemase activity"/>
    <property type="evidence" value="ECO:0007669"/>
    <property type="project" value="UniProtKB-UniRule"/>
</dbReference>
<organism evidence="9 10">
    <name type="scientific">Helicobacter cetorum (strain ATCC BAA-429 / MIT 00-7128)</name>
    <dbReference type="NCBI Taxonomy" id="182217"/>
    <lineage>
        <taxon>Bacteria</taxon>
        <taxon>Pseudomonadati</taxon>
        <taxon>Campylobacterota</taxon>
        <taxon>Epsilonproteobacteria</taxon>
        <taxon>Campylobacterales</taxon>
        <taxon>Helicobacteraceae</taxon>
        <taxon>Helicobacter</taxon>
    </lineage>
</organism>
<evidence type="ECO:0000256" key="3">
    <source>
        <dbReference type="ARBA" id="ARBA00022898"/>
    </source>
</evidence>
<dbReference type="PROSITE" id="PS00395">
    <property type="entry name" value="ALANINE_RACEMASE"/>
    <property type="match status" value="1"/>
</dbReference>
<evidence type="ECO:0000256" key="6">
    <source>
        <dbReference type="PIRSR" id="PIRSR600821-50"/>
    </source>
</evidence>
<dbReference type="Gene3D" id="2.40.37.10">
    <property type="entry name" value="Lyase, Ornithine Decarboxylase, Chain A, domain 1"/>
    <property type="match status" value="1"/>
</dbReference>
<dbReference type="GO" id="GO:0030632">
    <property type="term" value="P:D-alanine biosynthetic process"/>
    <property type="evidence" value="ECO:0007669"/>
    <property type="project" value="UniProtKB-UniRule"/>
</dbReference>
<dbReference type="EMBL" id="CP003479">
    <property type="protein sequence ID" value="AFI04755.1"/>
    <property type="molecule type" value="Genomic_DNA"/>
</dbReference>
<sequence>MLQRASFVEVNVSALRHNFNLAKTSIPKNTHIMAIVKANAYGAGAIKTAQVFLEEGAHYLGVATLDEALELRSHFSETPILILGYSPNSNASILVENDLSATIFDYSQAELFSQIALKANKRLKVHLKIDTGMHRLGLEPNFRSIEVIEKICTLKGLEVEGIFTHLSNADSNIKIHAKKQMQAFNAFLEQLLDKKMEFKYYHAYNSAGILSLCNETKNNFLNLYRPGIMLYGFYPSNEVQKVCQSQGIFLQNVISLKAKIVQIKRVKKGEFIGYGENFYTQEETLIGILALGYADGLVRNLGNRIQVVVNNQLAPLVGKICMDQCFINLNGIQAKEGDEVILFGDKSTKASDAHDIAMLLETISYEIISTLSKRLERVYIEQTKNTTQNSCNKKIFL</sequence>
<dbReference type="NCBIfam" id="TIGR00492">
    <property type="entry name" value="alr"/>
    <property type="match status" value="1"/>
</dbReference>
<comment type="similarity">
    <text evidence="5">Belongs to the alanine racemase family.</text>
</comment>
<feature type="active site" description="Proton acceptor; specific for D-alanine" evidence="5">
    <location>
        <position position="37"/>
    </location>
</feature>
<proteinExistence type="inferred from homology"/>
<dbReference type="PANTHER" id="PTHR30511">
    <property type="entry name" value="ALANINE RACEMASE"/>
    <property type="match status" value="1"/>
</dbReference>
<dbReference type="GO" id="GO:0005829">
    <property type="term" value="C:cytosol"/>
    <property type="evidence" value="ECO:0007669"/>
    <property type="project" value="TreeGrafter"/>
</dbReference>
<feature type="binding site" evidence="5 7">
    <location>
        <position position="322"/>
    </location>
    <ligand>
        <name>substrate</name>
    </ligand>
</feature>
<dbReference type="eggNOG" id="COG0787">
    <property type="taxonomic scope" value="Bacteria"/>
</dbReference>
<dbReference type="PRINTS" id="PR00992">
    <property type="entry name" value="ALARACEMASE"/>
</dbReference>
<dbReference type="CDD" id="cd00430">
    <property type="entry name" value="PLPDE_III_AR"/>
    <property type="match status" value="1"/>
</dbReference>
<feature type="domain" description="Alanine racemase C-terminal" evidence="8">
    <location>
        <begin position="253"/>
        <end position="380"/>
    </location>
</feature>
<dbReference type="HOGENOM" id="CLU_028393_2_2_7"/>
<dbReference type="HAMAP" id="MF_01201">
    <property type="entry name" value="Ala_racemase"/>
    <property type="match status" value="1"/>
</dbReference>
<accession>I0EP86</accession>
<dbReference type="FunFam" id="3.20.20.10:FF:000002">
    <property type="entry name" value="Alanine racemase"/>
    <property type="match status" value="1"/>
</dbReference>
<comment type="cofactor">
    <cofactor evidence="2 5 6">
        <name>pyridoxal 5'-phosphate</name>
        <dbReference type="ChEBI" id="CHEBI:597326"/>
    </cofactor>
</comment>
<keyword evidence="4 5" id="KW-0413">Isomerase</keyword>
<evidence type="ECO:0000259" key="8">
    <source>
        <dbReference type="SMART" id="SM01005"/>
    </source>
</evidence>
<keyword evidence="10" id="KW-1185">Reference proteome</keyword>
<dbReference type="InterPro" id="IPR001608">
    <property type="entry name" value="Ala_racemase_N"/>
</dbReference>
<dbReference type="KEGG" id="hce:HCW_07485"/>
<dbReference type="PATRIC" id="fig|182217.3.peg.1585"/>
<dbReference type="SUPFAM" id="SSF51419">
    <property type="entry name" value="PLP-binding barrel"/>
    <property type="match status" value="1"/>
</dbReference>
<dbReference type="STRING" id="182217.HCW_07485"/>